<evidence type="ECO:0000256" key="5">
    <source>
        <dbReference type="ARBA" id="ARBA00022741"/>
    </source>
</evidence>
<dbReference type="RefSeq" id="WP_047754470.1">
    <property type="nucleotide sequence ID" value="NZ_CAJUHA010000008.1"/>
</dbReference>
<protein>
    <recommendedName>
        <fullName evidence="3">glycerol kinase</fullName>
        <ecNumber evidence="3">2.7.1.30</ecNumber>
    </recommendedName>
    <alternativeName>
        <fullName evidence="9">ATP:glycerol 3-phosphotransferase</fullName>
    </alternativeName>
</protein>
<dbReference type="FunFam" id="3.30.420.40:FF:000007">
    <property type="entry name" value="Glycerol kinase"/>
    <property type="match status" value="1"/>
</dbReference>
<evidence type="ECO:0000259" key="12">
    <source>
        <dbReference type="Pfam" id="PF00370"/>
    </source>
</evidence>
<dbReference type="GO" id="GO:0004370">
    <property type="term" value="F:glycerol kinase activity"/>
    <property type="evidence" value="ECO:0007669"/>
    <property type="project" value="UniProtKB-EC"/>
</dbReference>
<evidence type="ECO:0000313" key="14">
    <source>
        <dbReference type="EMBL" id="AKI97336.1"/>
    </source>
</evidence>
<dbReference type="PROSITE" id="PS00933">
    <property type="entry name" value="FGGY_KINASES_1"/>
    <property type="match status" value="1"/>
</dbReference>
<keyword evidence="4 11" id="KW-0808">Transferase</keyword>
<dbReference type="InterPro" id="IPR000577">
    <property type="entry name" value="Carb_kinase_FGGY"/>
</dbReference>
<dbReference type="PATRIC" id="fig|1330330.3.peg.1070"/>
<evidence type="ECO:0000256" key="7">
    <source>
        <dbReference type="ARBA" id="ARBA00022798"/>
    </source>
</evidence>
<dbReference type="NCBIfam" id="NF000756">
    <property type="entry name" value="PRK00047.1"/>
    <property type="match status" value="1"/>
</dbReference>
<dbReference type="PANTHER" id="PTHR10196">
    <property type="entry name" value="SUGAR KINASE"/>
    <property type="match status" value="1"/>
</dbReference>
<dbReference type="GO" id="GO:0006072">
    <property type="term" value="P:glycerol-3-phosphate metabolic process"/>
    <property type="evidence" value="ECO:0007669"/>
    <property type="project" value="InterPro"/>
</dbReference>
<sequence length="486" mass="54650">MGYILTIDQGTSSTRAILFDEELYQVAVVQEEFEQIYPRPGWVEHNPNDIVLTAMSCVEKVVKEARVSFKEIEAIGITNQRETIVAWDARTGKALYNAIVWQCRRTKDRVEELRQSYKELIHSKTGLYPDPYFSATKMEWLLKNVPEVQNAAERGTLRFGTIDSWLIWNLTPERLHVTDYSNASRTMLFNINTLDWDDELLELFSIKREFLPDVVDSSAQICHSIYGPIIGGIAGDQQASLFGQSAFNPGDMKCTHGTGSFLLMNTGNKPKFSRNGLLTTIGWKIKDEVTYAVEGSIFASGALVKWLRDGLGIISSAEETETLAKQAENNGGVYFSGALAGLGAPYWDATARGLLIGLTRGTTKAHIVRAVLEYVAFRTREIVELMEKETGIPIKRLLVDGGMTRNNLLMDLQARVLGIPVDRSMIKETTALGAAMLAGLSVGLWDRELLKDKRKSEVVFTPRGREMEEEYLRWKEAIKRSMNWET</sequence>
<dbReference type="PIRSF" id="PIRSF000538">
    <property type="entry name" value="GlpK"/>
    <property type="match status" value="1"/>
</dbReference>
<dbReference type="AlphaFoldDB" id="A0A0G2ZB73"/>
<dbReference type="InterPro" id="IPR018484">
    <property type="entry name" value="FGGY_N"/>
</dbReference>
<evidence type="ECO:0000259" key="13">
    <source>
        <dbReference type="Pfam" id="PF02782"/>
    </source>
</evidence>
<evidence type="ECO:0000256" key="11">
    <source>
        <dbReference type="RuleBase" id="RU003733"/>
    </source>
</evidence>
<comment type="pathway">
    <text evidence="1">Polyol metabolism; glycerol degradation via glycerol kinase pathway; sn-glycerol 3-phosphate from glycerol: step 1/1.</text>
</comment>
<evidence type="ECO:0000313" key="15">
    <source>
        <dbReference type="Proteomes" id="UP000035159"/>
    </source>
</evidence>
<dbReference type="CDD" id="cd07769">
    <property type="entry name" value="ASKHA_NBD_FGGY_GK"/>
    <property type="match status" value="1"/>
</dbReference>
<dbReference type="KEGG" id="kpf:IX53_05335"/>
<dbReference type="PROSITE" id="PS00445">
    <property type="entry name" value="FGGY_KINASES_2"/>
    <property type="match status" value="1"/>
</dbReference>
<evidence type="ECO:0000256" key="3">
    <source>
        <dbReference type="ARBA" id="ARBA00012099"/>
    </source>
</evidence>
<comment type="similarity">
    <text evidence="2 11">Belongs to the FGGY kinase family.</text>
</comment>
<accession>A0A0G2ZB73</accession>
<dbReference type="InterPro" id="IPR005999">
    <property type="entry name" value="Glycerol_kin"/>
</dbReference>
<evidence type="ECO:0000256" key="4">
    <source>
        <dbReference type="ARBA" id="ARBA00022679"/>
    </source>
</evidence>
<dbReference type="GO" id="GO:0005524">
    <property type="term" value="F:ATP binding"/>
    <property type="evidence" value="ECO:0007669"/>
    <property type="project" value="UniProtKB-KW"/>
</dbReference>
<evidence type="ECO:0000256" key="1">
    <source>
        <dbReference type="ARBA" id="ARBA00005190"/>
    </source>
</evidence>
<name>A0A0G2ZB73_9BACT</name>
<evidence type="ECO:0000256" key="8">
    <source>
        <dbReference type="ARBA" id="ARBA00022840"/>
    </source>
</evidence>
<proteinExistence type="inferred from homology"/>
<dbReference type="FunFam" id="3.30.420.40:FF:000008">
    <property type="entry name" value="Glycerol kinase"/>
    <property type="match status" value="1"/>
</dbReference>
<keyword evidence="5" id="KW-0547">Nucleotide-binding</keyword>
<dbReference type="GO" id="GO:0005829">
    <property type="term" value="C:cytosol"/>
    <property type="evidence" value="ECO:0007669"/>
    <property type="project" value="TreeGrafter"/>
</dbReference>
<comment type="catalytic activity">
    <reaction evidence="10">
        <text>glycerol + ATP = sn-glycerol 3-phosphate + ADP + H(+)</text>
        <dbReference type="Rhea" id="RHEA:21644"/>
        <dbReference type="ChEBI" id="CHEBI:15378"/>
        <dbReference type="ChEBI" id="CHEBI:17754"/>
        <dbReference type="ChEBI" id="CHEBI:30616"/>
        <dbReference type="ChEBI" id="CHEBI:57597"/>
        <dbReference type="ChEBI" id="CHEBI:456216"/>
        <dbReference type="EC" id="2.7.1.30"/>
    </reaction>
</comment>
<dbReference type="EC" id="2.7.1.30" evidence="3"/>
<dbReference type="PANTHER" id="PTHR10196:SF69">
    <property type="entry name" value="GLYCEROL KINASE"/>
    <property type="match status" value="1"/>
</dbReference>
<dbReference type="OrthoDB" id="39631at2"/>
<dbReference type="InterPro" id="IPR018483">
    <property type="entry name" value="Carb_kinase_FGGY_CS"/>
</dbReference>
<keyword evidence="8" id="KW-0067">ATP-binding</keyword>
<gene>
    <name evidence="14" type="ORF">IX53_05335</name>
</gene>
<evidence type="ECO:0000256" key="10">
    <source>
        <dbReference type="ARBA" id="ARBA00052101"/>
    </source>
</evidence>
<dbReference type="SUPFAM" id="SSF53067">
    <property type="entry name" value="Actin-like ATPase domain"/>
    <property type="match status" value="2"/>
</dbReference>
<dbReference type="NCBIfam" id="TIGR01311">
    <property type="entry name" value="glycerol_kin"/>
    <property type="match status" value="1"/>
</dbReference>
<dbReference type="InterPro" id="IPR018485">
    <property type="entry name" value="FGGY_C"/>
</dbReference>
<keyword evidence="6 11" id="KW-0418">Kinase</keyword>
<evidence type="ECO:0000256" key="2">
    <source>
        <dbReference type="ARBA" id="ARBA00009156"/>
    </source>
</evidence>
<keyword evidence="7" id="KW-0319">Glycerol metabolism</keyword>
<keyword evidence="15" id="KW-1185">Reference proteome</keyword>
<dbReference type="Pfam" id="PF02782">
    <property type="entry name" value="FGGY_C"/>
    <property type="match status" value="1"/>
</dbReference>
<feature type="domain" description="Carbohydrate kinase FGGY C-terminal" evidence="13">
    <location>
        <begin position="252"/>
        <end position="440"/>
    </location>
</feature>
<evidence type="ECO:0000256" key="9">
    <source>
        <dbReference type="ARBA" id="ARBA00043149"/>
    </source>
</evidence>
<feature type="domain" description="Carbohydrate kinase FGGY N-terminal" evidence="12">
    <location>
        <begin position="3"/>
        <end position="225"/>
    </location>
</feature>
<dbReference type="Gene3D" id="3.30.420.40">
    <property type="match status" value="2"/>
</dbReference>
<dbReference type="GO" id="GO:0006071">
    <property type="term" value="P:glycerol metabolic process"/>
    <property type="evidence" value="ECO:0007669"/>
    <property type="project" value="UniProtKB-KW"/>
</dbReference>
<dbReference type="Pfam" id="PF00370">
    <property type="entry name" value="FGGY_N"/>
    <property type="match status" value="1"/>
</dbReference>
<dbReference type="EMBL" id="CP011232">
    <property type="protein sequence ID" value="AKI97336.1"/>
    <property type="molecule type" value="Genomic_DNA"/>
</dbReference>
<dbReference type="Proteomes" id="UP000035159">
    <property type="component" value="Chromosome"/>
</dbReference>
<evidence type="ECO:0000256" key="6">
    <source>
        <dbReference type="ARBA" id="ARBA00022777"/>
    </source>
</evidence>
<dbReference type="STRING" id="1330330.IX53_05335"/>
<dbReference type="InterPro" id="IPR043129">
    <property type="entry name" value="ATPase_NBD"/>
</dbReference>
<reference evidence="14 15" key="1">
    <citation type="submission" date="2015-04" db="EMBL/GenBank/DDBJ databases">
        <title>Complete Genome Sequence of Kosmotoga pacifica SLHLJ1.</title>
        <authorList>
            <person name="Jiang L.J."/>
            <person name="Shao Z.Z."/>
            <person name="Jebbar M."/>
        </authorList>
    </citation>
    <scope>NUCLEOTIDE SEQUENCE [LARGE SCALE GENOMIC DNA]</scope>
    <source>
        <strain evidence="14 15">SLHLJ1</strain>
    </source>
</reference>
<organism evidence="14 15">
    <name type="scientific">Kosmotoga pacifica</name>
    <dbReference type="NCBI Taxonomy" id="1330330"/>
    <lineage>
        <taxon>Bacteria</taxon>
        <taxon>Thermotogati</taxon>
        <taxon>Thermotogota</taxon>
        <taxon>Thermotogae</taxon>
        <taxon>Kosmotogales</taxon>
        <taxon>Kosmotogaceae</taxon>
        <taxon>Kosmotoga</taxon>
    </lineage>
</organism>